<feature type="domain" description="NAD/GMP synthase" evidence="2">
    <location>
        <begin position="49"/>
        <end position="102"/>
    </location>
</feature>
<feature type="non-terminal residue" evidence="3">
    <location>
        <position position="1"/>
    </location>
</feature>
<proteinExistence type="predicted"/>
<feature type="compositionally biased region" description="Basic and acidic residues" evidence="1">
    <location>
        <begin position="23"/>
        <end position="39"/>
    </location>
</feature>
<feature type="non-terminal residue" evidence="3">
    <location>
        <position position="103"/>
    </location>
</feature>
<gene>
    <name evidence="3" type="ORF">COX46_01085</name>
</gene>
<reference evidence="3 4" key="1">
    <citation type="submission" date="2017-09" db="EMBL/GenBank/DDBJ databases">
        <title>Depth-based differentiation of microbial function through sediment-hosted aquifers and enrichment of novel symbionts in the deep terrestrial subsurface.</title>
        <authorList>
            <person name="Probst A.J."/>
            <person name="Ladd B."/>
            <person name="Jarett J.K."/>
            <person name="Geller-Mcgrath D.E."/>
            <person name="Sieber C.M."/>
            <person name="Emerson J.B."/>
            <person name="Anantharaman K."/>
            <person name="Thomas B.C."/>
            <person name="Malmstrom R."/>
            <person name="Stieglmeier M."/>
            <person name="Klingl A."/>
            <person name="Woyke T."/>
            <person name="Ryan C.M."/>
            <person name="Banfield J.F."/>
        </authorList>
    </citation>
    <scope>NUCLEOTIDE SEQUENCE [LARGE SCALE GENOMIC DNA]</scope>
    <source>
        <strain evidence="3">CG23_combo_of_CG06-09_8_20_14_all_48_7</strain>
    </source>
</reference>
<dbReference type="Pfam" id="PF02540">
    <property type="entry name" value="NAD_synthase"/>
    <property type="match status" value="1"/>
</dbReference>
<feature type="region of interest" description="Disordered" evidence="1">
    <location>
        <begin position="1"/>
        <end position="39"/>
    </location>
</feature>
<dbReference type="SUPFAM" id="SSF52402">
    <property type="entry name" value="Adenine nucleotide alpha hydrolases-like"/>
    <property type="match status" value="1"/>
</dbReference>
<evidence type="ECO:0000256" key="1">
    <source>
        <dbReference type="SAM" id="MobiDB-lite"/>
    </source>
</evidence>
<evidence type="ECO:0000259" key="2">
    <source>
        <dbReference type="Pfam" id="PF02540"/>
    </source>
</evidence>
<dbReference type="InterPro" id="IPR022310">
    <property type="entry name" value="NAD/GMP_synthase"/>
</dbReference>
<name>A0A2G9YBM8_9BACT</name>
<dbReference type="EMBL" id="PCRF01000048">
    <property type="protein sequence ID" value="PIP16628.1"/>
    <property type="molecule type" value="Genomic_DNA"/>
</dbReference>
<protein>
    <recommendedName>
        <fullName evidence="2">NAD/GMP synthase domain-containing protein</fullName>
    </recommendedName>
</protein>
<dbReference type="InterPro" id="IPR014729">
    <property type="entry name" value="Rossmann-like_a/b/a_fold"/>
</dbReference>
<organism evidence="3 4">
    <name type="scientific">bacterium (Candidatus Ratteibacteria) CG23_combo_of_CG06-09_8_20_14_all_48_7</name>
    <dbReference type="NCBI Taxonomy" id="2014292"/>
    <lineage>
        <taxon>Bacteria</taxon>
        <taxon>Candidatus Ratteibacteria</taxon>
    </lineage>
</organism>
<accession>A0A2G9YBM8</accession>
<dbReference type="Gene3D" id="3.40.50.620">
    <property type="entry name" value="HUPs"/>
    <property type="match status" value="1"/>
</dbReference>
<dbReference type="Proteomes" id="UP000230392">
    <property type="component" value="Unassembled WGS sequence"/>
</dbReference>
<evidence type="ECO:0000313" key="3">
    <source>
        <dbReference type="EMBL" id="PIP16628.1"/>
    </source>
</evidence>
<comment type="caution">
    <text evidence="3">The sequence shown here is derived from an EMBL/GenBank/DDBJ whole genome shotgun (WGS) entry which is preliminary data.</text>
</comment>
<dbReference type="GO" id="GO:0006163">
    <property type="term" value="P:purine nucleotide metabolic process"/>
    <property type="evidence" value="ECO:0007669"/>
    <property type="project" value="UniProtKB-ARBA"/>
</dbReference>
<dbReference type="AlphaFoldDB" id="A0A2G9YBM8"/>
<feature type="compositionally biased region" description="Polar residues" evidence="1">
    <location>
        <begin position="10"/>
        <end position="22"/>
    </location>
</feature>
<evidence type="ECO:0000313" key="4">
    <source>
        <dbReference type="Proteomes" id="UP000230392"/>
    </source>
</evidence>
<sequence>LPIVALPLTHPSSNQGLESSSPRGERGTHEVGRGEGRIEKHLPKTAEIYQALLTGTKDYVDKNGFKKVIIGLSGGIDSALTATIAVDCLGKERVVGLFMPSRY</sequence>